<dbReference type="InterPro" id="IPR022385">
    <property type="entry name" value="Rhs_assc_core"/>
</dbReference>
<evidence type="ECO:0000256" key="2">
    <source>
        <dbReference type="SAM" id="Phobius"/>
    </source>
</evidence>
<keyword evidence="2" id="KW-0812">Transmembrane</keyword>
<dbReference type="InterPro" id="IPR006530">
    <property type="entry name" value="YD"/>
</dbReference>
<feature type="transmembrane region" description="Helical" evidence="2">
    <location>
        <begin position="2270"/>
        <end position="2288"/>
    </location>
</feature>
<evidence type="ECO:0000259" key="4">
    <source>
        <dbReference type="Pfam" id="PF25023"/>
    </source>
</evidence>
<dbReference type="InterPro" id="IPR056823">
    <property type="entry name" value="TEN-like_YD-shell"/>
</dbReference>
<feature type="transmembrane region" description="Helical" evidence="2">
    <location>
        <begin position="2295"/>
        <end position="2318"/>
    </location>
</feature>
<feature type="domain" description="N-acetylglucosamine binding protein A" evidence="3">
    <location>
        <begin position="52"/>
        <end position="128"/>
    </location>
</feature>
<feature type="domain" description="Teneurin-like YD-shell" evidence="4">
    <location>
        <begin position="2029"/>
        <end position="2211"/>
    </location>
</feature>
<dbReference type="EMBL" id="LJRF01000004">
    <property type="protein sequence ID" value="KPY51844.1"/>
    <property type="molecule type" value="Genomic_DNA"/>
</dbReference>
<name>A0A0P9ZTI9_PSESI</name>
<reference evidence="5 6" key="1">
    <citation type="submission" date="2015-09" db="EMBL/GenBank/DDBJ databases">
        <title>Genome announcement of multiple Pseudomonas syringae strains.</title>
        <authorList>
            <person name="Thakur S."/>
            <person name="Wang P.W."/>
            <person name="Gong Y."/>
            <person name="Weir B.S."/>
            <person name="Guttman D.S."/>
        </authorList>
    </citation>
    <scope>NUCLEOTIDE SEQUENCE [LARGE SCALE GENOMIC DNA]</scope>
    <source>
        <strain evidence="5 6">ICMP3882</strain>
    </source>
</reference>
<keyword evidence="5" id="KW-0808">Transferase</keyword>
<feature type="transmembrane region" description="Helical" evidence="2">
    <location>
        <begin position="2330"/>
        <end position="2353"/>
    </location>
</feature>
<accession>A0A0P9ZTI9</accession>
<dbReference type="InterPro" id="IPR041029">
    <property type="entry name" value="GbpA_2"/>
</dbReference>
<protein>
    <submittedName>
        <fullName evidence="5">Sensor histidine kinase</fullName>
    </submittedName>
</protein>
<dbReference type="RefSeq" id="WP_004885086.1">
    <property type="nucleotide sequence ID" value="NZ_LJRF01000004.1"/>
</dbReference>
<comment type="caution">
    <text evidence="5">The sequence shown here is derived from an EMBL/GenBank/DDBJ whole genome shotgun (WGS) entry which is preliminary data.</text>
</comment>
<evidence type="ECO:0000313" key="5">
    <source>
        <dbReference type="EMBL" id="KPY51844.1"/>
    </source>
</evidence>
<dbReference type="Gene3D" id="2.180.10.10">
    <property type="entry name" value="RHS repeat-associated core"/>
    <property type="match status" value="1"/>
</dbReference>
<keyword evidence="5" id="KW-0418">Kinase</keyword>
<dbReference type="GO" id="GO:0016301">
    <property type="term" value="F:kinase activity"/>
    <property type="evidence" value="ECO:0007669"/>
    <property type="project" value="UniProtKB-KW"/>
</dbReference>
<dbReference type="NCBIfam" id="TIGR03696">
    <property type="entry name" value="Rhs_assc_core"/>
    <property type="match status" value="1"/>
</dbReference>
<evidence type="ECO:0000259" key="3">
    <source>
        <dbReference type="Pfam" id="PF18416"/>
    </source>
</evidence>
<dbReference type="Gene3D" id="3.30.70.2150">
    <property type="match status" value="2"/>
</dbReference>
<keyword evidence="2" id="KW-1133">Transmembrane helix</keyword>
<evidence type="ECO:0000313" key="6">
    <source>
        <dbReference type="Proteomes" id="UP000050554"/>
    </source>
</evidence>
<dbReference type="PATRIC" id="fig|55398.3.peg.820"/>
<proteinExistence type="predicted"/>
<keyword evidence="1" id="KW-0677">Repeat</keyword>
<organism evidence="5 6">
    <name type="scientific">Pseudomonas syringae pv. ribicola</name>
    <dbReference type="NCBI Taxonomy" id="55398"/>
    <lineage>
        <taxon>Bacteria</taxon>
        <taxon>Pseudomonadati</taxon>
        <taxon>Pseudomonadota</taxon>
        <taxon>Gammaproteobacteria</taxon>
        <taxon>Pseudomonadales</taxon>
        <taxon>Pseudomonadaceae</taxon>
        <taxon>Pseudomonas</taxon>
    </lineage>
</organism>
<evidence type="ECO:0000256" key="1">
    <source>
        <dbReference type="ARBA" id="ARBA00022737"/>
    </source>
</evidence>
<dbReference type="NCBIfam" id="TIGR01643">
    <property type="entry name" value="YD_repeat_2x"/>
    <property type="match status" value="1"/>
</dbReference>
<sequence>MPTPAAASTATPNTGVINYNDMGYVLTTDPDDTLPDMDGFDRVFCGSPENGWTSPCEIKAGRDLAVGETLTAWLIRQSDGKILDQVSFTASEENCHQSKWPKAFAHAFYWGNRQMKVGNFDRSNEFRDDGSALPFRLWHFSCRNRAFTNAPFCTNQVQALAMTGDDLAEGTRLCVQVRDINTQALYENHFFTVKEGRSTFRQWGEDLCVALNKGSQLLRAGAKSSRADSTVTPSSTGNALWIPQDSDLCVTLTLSDWVRLGIVDGTQKLSPDQTIEAHVVDAFSPRDIVPALTFNANTSPRVQNGSWLSDWACQLKNSALAPFMRLGDSAMPGSDVIPANAQTATLWGTGDALRVFTTEPSMDNWVSTAVPIAALFKTHQTELVITVRRPDSSELLYAARFTPAQDGSAPQNKAQWVMAFCAFVDAQHWPYVRVGKKDPHSGHLACTEAVASEVTLMVPRGSDFMVELETVSWTEALSTKADRPVFLIDDLTGKVIQAYRGREDAVNDNKKLVSLDSGYPDIVPGGEVHYLCALPSFSLTTGLPDENKNEWVFRLSAEAKELNIKIVDCPDWGCNVTSESAVWSIDPGKKPGLIFHFPESVPPEKTVVVGHISRLCGSEFWRLPQAVECISPPLLERYVASSPLCEDYGNTFRSEVFDVSGQSETGVDAQTGLFHAHYPVATLQGLEGNGPVCDLTLHYSALRGNEAALGDGWAFRFSSLEIRDRTLTLANGTSIAFTDVDWARLGQGHCLKKAACWVTSKEGYGEFILDYPSGNREYLNIPQGDGSEPDEALRQKIIQLLQQIKDKTKPPPPAPSGWDWLLLAACPELFASATHRDWNEAVSKWRENVKVIDEAIEYWSRPFTQMLPTKIVSPDAGELNLTWNRLLGQFRLVGVNSGDAKLFAATYTHEKVMMDVWPGTTAAYQVELRLKDYLLESIHRYEPDLPNQAVQEVKCRYSADPTLDRILTCLEEEDGSLEIVAYQAESMHFPNGQPALPRVTRHTLIPGGRQRNITSYHVYSDNNYLSNFGNQFDSYENDLSNFDDKFSHVGNLLRDLGFLDSELSRLNLSRFQSDQVRGKRTSQLFMNMFYWVGSSKNDGRSKILTVFDSSHHSIGEVSLNDDQWVITYSAYQGLGDDGATPENPNLPKAILTLWNPDEWALLKQAVELYRSGDIPGFAFMATCLLERFSLFGQTIARPNICDLIDPRYNSKDMDCEDPDSPFLLGAQELQAYMVSTCITTSQYFKYNKNDQLEKSVAADGAITVYFYYPVAGSAFSSSRLKGIVGGIDLPDLSCPKVPDYTSPPLFAEFQYQAFGSRMHPLQLTLYGYREKRGGARTSLVASDIVKLEGVIFYLDSWTFALADKQKAALIRHERVTEKARAPKTPNDGCKVFVWSASTEQTTYYKGDSVKLITTLSWEDNPQVKGFLLRTEMQTEKGTETVSTEIRSRYTRRCVVRRQGREEVRWSYDLMGRTTSEERFAIATGANRASDDAVPSSVERSAYTAGPLGVMTTTTLATGQVIRTLSDGLKREVRRELQVLSASDSRWCVLDEVEFSGDETTLNHAKYDYYPGGLRRTQETGERQALIIEPTAWTQTAFLKSDPGKSNTEQVVGVGAREVLTHTLQEEILSDGSVTNIQNYSSMDGLKRPEMTRQYDPAGNLVRLHRGGDDRSLRLDYDDIGRVTHVYTADGSSIHREYFGLSNEVSRLRVDGIEIAAQHITSPSVIGDRTVGARKYSYGNRTMTTPSGQVFGTDTSDDGRDTSLTLDGKRLSTLSFNDDKRNASVMTHEVQSKEGSFLLGPLGNTISRPEFCGNIRYGVSTPRGVRTGWETCSLFGRKLSGRRLDGSVWRVFSDRKDRPLRTRHNGVEMLYSYNSRGLTQAQSTVAPENHSRFTAEYIYDGFGQEIIRRYQANGRHLLQIDQSWSDSGLLAGSRLSRDGEVVRSEAVAHDSCDRLASYRCEAQTEKDYPVDSLGRRVKEQLFQWDGLQRLLSCKTLFIDVPAERQTYSYDENNPTRCVAIETDSGLNSKHSLKWNADGFLTEDSNGNTFGYSPNGQLLHVKNAQGQSVARYIYDGHGRLAAQHDVIAECTYELCYDGDTLCGEIWFDRDGKVIRQTSLNTEQSQQILEPGKCPQVGFLLDSPHSGTLSVWGGSAETSQPVSCFTPFGENNNALSDSLIGYNNQRKDPVTGCYHLGNGARTYNPILRRFQQPDNLSPFGKGGINDYSYCCNPVDYSDPSGHIMLSRWGKDRLISQLEQSLREARPQPVGRRWRGVALNAVFAVTGVILSIPTGGASFVFFAAMTVLSTLSLALEIAAVALENSNPKLAKALGIAALVVGGISSIGSLTKVGQYVAAAGRGLRWISTTAGKVAAGVQAGARGALRFFDNAKRFGFKHAYKLASKTTGRKVGDIAWLSPTEFVEYLGNGEFLTGTGKQAAFAWQHPDLRSMMKFTREVYSAVKPYMLQGFDTLKYPFKAQNAYESNRDMLSNYIGDWIGASNALEDPKLAVPASGWTSRWHMKEEGIGSVGRMAV</sequence>
<dbReference type="Pfam" id="PF25023">
    <property type="entry name" value="TEN_YD-shell"/>
    <property type="match status" value="1"/>
</dbReference>
<dbReference type="Pfam" id="PF18416">
    <property type="entry name" value="GbpA_2"/>
    <property type="match status" value="1"/>
</dbReference>
<dbReference type="Proteomes" id="UP000050554">
    <property type="component" value="Unassembled WGS sequence"/>
</dbReference>
<keyword evidence="2" id="KW-0472">Membrane</keyword>
<gene>
    <name evidence="5" type="ORF">ALO47_200083</name>
</gene>